<dbReference type="PANTHER" id="PTHR43531">
    <property type="entry name" value="PROTEIN ICFG"/>
    <property type="match status" value="1"/>
</dbReference>
<dbReference type="CDD" id="cd19411">
    <property type="entry name" value="MCP2201-like_sensor"/>
    <property type="match status" value="1"/>
</dbReference>
<dbReference type="InterPro" id="IPR047347">
    <property type="entry name" value="YvaQ-like_sensor"/>
</dbReference>
<keyword evidence="14" id="KW-1185">Reference proteome</keyword>
<dbReference type="GO" id="GO:0004553">
    <property type="term" value="F:hydrolase activity, hydrolyzing O-glycosyl compounds"/>
    <property type="evidence" value="ECO:0007669"/>
    <property type="project" value="InterPro"/>
</dbReference>
<dbReference type="GO" id="GO:0007165">
    <property type="term" value="P:signal transduction"/>
    <property type="evidence" value="ECO:0007669"/>
    <property type="project" value="UniProtKB-KW"/>
</dbReference>
<dbReference type="InterPro" id="IPR018087">
    <property type="entry name" value="Glyco_hydro_5_CS"/>
</dbReference>
<evidence type="ECO:0000259" key="12">
    <source>
        <dbReference type="PROSITE" id="PS50885"/>
    </source>
</evidence>
<proteinExistence type="inferred from homology"/>
<dbReference type="PROSITE" id="PS00659">
    <property type="entry name" value="GLYCOSYL_HYDROL_F5"/>
    <property type="match status" value="1"/>
</dbReference>
<name>A0A4Z0R8D3_9FIRM</name>
<dbReference type="PROSITE" id="PS50112">
    <property type="entry name" value="PAS"/>
    <property type="match status" value="1"/>
</dbReference>
<dbReference type="CDD" id="cd11386">
    <property type="entry name" value="MCP_signal"/>
    <property type="match status" value="1"/>
</dbReference>
<dbReference type="SUPFAM" id="SSF55785">
    <property type="entry name" value="PYP-like sensor domain (PAS domain)"/>
    <property type="match status" value="1"/>
</dbReference>
<protein>
    <submittedName>
        <fullName evidence="13">HAMP domain-containing protein</fullName>
    </submittedName>
</protein>
<dbReference type="GO" id="GO:0000272">
    <property type="term" value="P:polysaccharide catabolic process"/>
    <property type="evidence" value="ECO:0007669"/>
    <property type="project" value="UniProtKB-KW"/>
</dbReference>
<dbReference type="FunFam" id="1.10.287.950:FF:000001">
    <property type="entry name" value="Methyl-accepting chemotaxis sensory transducer"/>
    <property type="match status" value="1"/>
</dbReference>
<keyword evidence="9" id="KW-1133">Transmembrane helix</keyword>
<feature type="transmembrane region" description="Helical" evidence="9">
    <location>
        <begin position="193"/>
        <end position="217"/>
    </location>
</feature>
<keyword evidence="4" id="KW-0326">Glycosidase</keyword>
<keyword evidence="5" id="KW-0624">Polysaccharide degradation</keyword>
<keyword evidence="9" id="KW-0472">Membrane</keyword>
<organism evidence="13 14">
    <name type="scientific">Desulfosporosinus fructosivorans</name>
    <dbReference type="NCBI Taxonomy" id="2018669"/>
    <lineage>
        <taxon>Bacteria</taxon>
        <taxon>Bacillati</taxon>
        <taxon>Bacillota</taxon>
        <taxon>Clostridia</taxon>
        <taxon>Eubacteriales</taxon>
        <taxon>Desulfitobacteriaceae</taxon>
        <taxon>Desulfosporosinus</taxon>
    </lineage>
</organism>
<feature type="domain" description="Methyl-accepting transducer" evidence="10">
    <location>
        <begin position="582"/>
        <end position="811"/>
    </location>
</feature>
<dbReference type="InterPro" id="IPR035965">
    <property type="entry name" value="PAS-like_dom_sf"/>
</dbReference>
<keyword evidence="8" id="KW-0175">Coiled coil</keyword>
<evidence type="ECO:0000256" key="5">
    <source>
        <dbReference type="ARBA" id="ARBA00023326"/>
    </source>
</evidence>
<dbReference type="Gene3D" id="1.20.120.1530">
    <property type="match status" value="1"/>
</dbReference>
<feature type="coiled-coil region" evidence="8">
    <location>
        <begin position="289"/>
        <end position="316"/>
    </location>
</feature>
<feature type="domain" description="PAS" evidence="11">
    <location>
        <begin position="353"/>
        <end position="389"/>
    </location>
</feature>
<evidence type="ECO:0000256" key="4">
    <source>
        <dbReference type="ARBA" id="ARBA00023295"/>
    </source>
</evidence>
<dbReference type="InterPro" id="IPR004089">
    <property type="entry name" value="MCPsignal_dom"/>
</dbReference>
<dbReference type="Pfam" id="PF12729">
    <property type="entry name" value="4HB_MCP_1"/>
    <property type="match status" value="1"/>
</dbReference>
<dbReference type="Proteomes" id="UP000298460">
    <property type="component" value="Unassembled WGS sequence"/>
</dbReference>
<dbReference type="InterPro" id="IPR051310">
    <property type="entry name" value="MCP_chemotaxis"/>
</dbReference>
<dbReference type="Pfam" id="PF08448">
    <property type="entry name" value="PAS_4"/>
    <property type="match status" value="1"/>
</dbReference>
<evidence type="ECO:0000313" key="14">
    <source>
        <dbReference type="Proteomes" id="UP000298460"/>
    </source>
</evidence>
<evidence type="ECO:0000256" key="8">
    <source>
        <dbReference type="SAM" id="Coils"/>
    </source>
</evidence>
<dbReference type="SMART" id="SM00304">
    <property type="entry name" value="HAMP"/>
    <property type="match status" value="2"/>
</dbReference>
<dbReference type="InterPro" id="IPR013656">
    <property type="entry name" value="PAS_4"/>
</dbReference>
<dbReference type="Pfam" id="PF00015">
    <property type="entry name" value="MCPsignal"/>
    <property type="match status" value="1"/>
</dbReference>
<evidence type="ECO:0000313" key="13">
    <source>
        <dbReference type="EMBL" id="TGE39080.1"/>
    </source>
</evidence>
<dbReference type="AlphaFoldDB" id="A0A4Z0R8D3"/>
<dbReference type="CDD" id="cd00130">
    <property type="entry name" value="PAS"/>
    <property type="match status" value="1"/>
</dbReference>
<evidence type="ECO:0000256" key="6">
    <source>
        <dbReference type="ARBA" id="ARBA00029447"/>
    </source>
</evidence>
<dbReference type="Pfam" id="PF18947">
    <property type="entry name" value="HAMP_2"/>
    <property type="match status" value="1"/>
</dbReference>
<keyword evidence="9" id="KW-0812">Transmembrane</keyword>
<dbReference type="Gene3D" id="3.30.450.20">
    <property type="entry name" value="PAS domain"/>
    <property type="match status" value="1"/>
</dbReference>
<keyword evidence="7" id="KW-0807">Transducer</keyword>
<dbReference type="Pfam" id="PF00672">
    <property type="entry name" value="HAMP"/>
    <property type="match status" value="1"/>
</dbReference>
<dbReference type="CDD" id="cd06225">
    <property type="entry name" value="HAMP"/>
    <property type="match status" value="1"/>
</dbReference>
<keyword evidence="2" id="KW-0378">Hydrolase</keyword>
<dbReference type="SMART" id="SM00091">
    <property type="entry name" value="PAS"/>
    <property type="match status" value="1"/>
</dbReference>
<evidence type="ECO:0000256" key="9">
    <source>
        <dbReference type="SAM" id="Phobius"/>
    </source>
</evidence>
<dbReference type="RefSeq" id="WP_135545574.1">
    <property type="nucleotide sequence ID" value="NZ_SPQQ01000002.1"/>
</dbReference>
<dbReference type="GO" id="GO:0006935">
    <property type="term" value="P:chemotaxis"/>
    <property type="evidence" value="ECO:0007669"/>
    <property type="project" value="UniProtKB-KW"/>
</dbReference>
<dbReference type="SMART" id="SM00283">
    <property type="entry name" value="MA"/>
    <property type="match status" value="1"/>
</dbReference>
<evidence type="ECO:0000256" key="1">
    <source>
        <dbReference type="ARBA" id="ARBA00022481"/>
    </source>
</evidence>
<gene>
    <name evidence="13" type="ORF">E4K67_06325</name>
</gene>
<dbReference type="SUPFAM" id="SSF158472">
    <property type="entry name" value="HAMP domain-like"/>
    <property type="match status" value="1"/>
</dbReference>
<keyword evidence="1" id="KW-0488">Methylation</keyword>
<accession>A0A4Z0R8D3</accession>
<evidence type="ECO:0000256" key="3">
    <source>
        <dbReference type="ARBA" id="ARBA00023277"/>
    </source>
</evidence>
<reference evidence="13 14" key="1">
    <citation type="submission" date="2019-03" db="EMBL/GenBank/DDBJ databases">
        <title>Draft Genome Sequence of Desulfosporosinus fructosivorans Strain 63.6F, Isolated from Marine Sediment in the Baltic Sea.</title>
        <authorList>
            <person name="Hausmann B."/>
            <person name="Vandieken V."/>
            <person name="Pjevac P."/>
            <person name="Schreck K."/>
            <person name="Herbold C.W."/>
            <person name="Loy A."/>
        </authorList>
    </citation>
    <scope>NUCLEOTIDE SEQUENCE [LARGE SCALE GENOMIC DNA]</scope>
    <source>
        <strain evidence="13 14">63.6F</strain>
    </source>
</reference>
<dbReference type="SUPFAM" id="SSF58104">
    <property type="entry name" value="Methyl-accepting chemotaxis protein (MCP) signaling domain"/>
    <property type="match status" value="1"/>
</dbReference>
<sequence>MKWFMDLKISAKLITGFMIVAIITATVGVVGIINIRAIEKSDTELYENMTVPISELADISTQFQRSRVNVRDMILTSDPLMVKEHSDKIAQRQADIAKGLETYNKTLVSASMRGLYDDLVKKNAIYGQQIAKVSELEKQGKDAEAIALMSETGSTGIASRELQDALANIITVKLEDAKIKSADNTKRANSTTVIMMIVILVGIFIAIGLGVFLSSIISKPIKLLTEVANKLASGEVDVDDSVKRKTKDEIGSLMGSFERMVENVRDQVNVTEKIAAGDLSVLVNVKSDKDILGKKLVEMQNTIKALMNETDQLEIATREGKLNTRANASAFSGGWGTLVGGINNLMDTLGGHIDSMPSPVMLIDKDFTILYMNKNGTDLLSTTQKQIVGTKCYDSFKTSDCKTANCACAMAMQQGQRISRETDAHPLGMNLDIMYTAIPLKDDKNQVIGAMELVVDQTAIMNAARVAAKQARYQDKETVKLLDNIENLAQGKLQCNSKIEATDEDTKAIGEMFSNIYKSFEESLYAMSAYVTETAKVLTEMSKGNLDLEIKGDYKGDFVEIKSSVNLIIDSLNEVLGDMNNASGQVAAGSRQVSDSAQALSQGSTEQASAIEELTASMEEISTQTRLNATNATQANELALAAKEGATKGNEHMKGMLKAMDDINEGSTNIFKIIKVIDEIAFQTNILALNAAVEAARAGQHGKGFAVVAEEVRNLAARSANAAKETTGLIEGSMKKVEGGTKIANETAIALSQIVEGVTKVTNLVGEIATASNEQALGINQANQGILQVSDVVQTNSATAEESAAASEELSSQAELLREQVSRFKLKKTTGSSYKGFENLNPEVLRMIEDLTQKNKSSFSSIRHGYAEVAATSNKPKISLSDGEYGKY</sequence>
<dbReference type="PROSITE" id="PS50885">
    <property type="entry name" value="HAMP"/>
    <property type="match status" value="1"/>
</dbReference>
<dbReference type="EMBL" id="SPQQ01000002">
    <property type="protein sequence ID" value="TGE39080.1"/>
    <property type="molecule type" value="Genomic_DNA"/>
</dbReference>
<dbReference type="GO" id="GO:0004888">
    <property type="term" value="F:transmembrane signaling receptor activity"/>
    <property type="evidence" value="ECO:0007669"/>
    <property type="project" value="TreeGrafter"/>
</dbReference>
<comment type="caution">
    <text evidence="13">The sequence shown here is derived from an EMBL/GenBank/DDBJ whole genome shotgun (WGS) entry which is preliminary data.</text>
</comment>
<dbReference type="PROSITE" id="PS50111">
    <property type="entry name" value="CHEMOTAXIS_TRANSDUC_2"/>
    <property type="match status" value="1"/>
</dbReference>
<dbReference type="PANTHER" id="PTHR43531:SF14">
    <property type="entry name" value="METHYL-ACCEPTING CHEMOTAXIS PROTEIN I-RELATED"/>
    <property type="match status" value="1"/>
</dbReference>
<dbReference type="Gene3D" id="1.10.8.500">
    <property type="entry name" value="HAMP domain in histidine kinase"/>
    <property type="match status" value="1"/>
</dbReference>
<dbReference type="InterPro" id="IPR003660">
    <property type="entry name" value="HAMP_dom"/>
</dbReference>
<feature type="domain" description="HAMP" evidence="12">
    <location>
        <begin position="215"/>
        <end position="269"/>
    </location>
</feature>
<evidence type="ECO:0000256" key="2">
    <source>
        <dbReference type="ARBA" id="ARBA00022801"/>
    </source>
</evidence>
<feature type="transmembrane region" description="Helical" evidence="9">
    <location>
        <begin position="13"/>
        <end position="35"/>
    </location>
</feature>
<dbReference type="GO" id="GO:0005886">
    <property type="term" value="C:plasma membrane"/>
    <property type="evidence" value="ECO:0007669"/>
    <property type="project" value="TreeGrafter"/>
</dbReference>
<keyword evidence="3" id="KW-0119">Carbohydrate metabolism</keyword>
<dbReference type="OrthoDB" id="9814363at2"/>
<dbReference type="Gene3D" id="1.10.287.950">
    <property type="entry name" value="Methyl-accepting chemotaxis protein"/>
    <property type="match status" value="1"/>
</dbReference>
<dbReference type="InterPro" id="IPR024478">
    <property type="entry name" value="HlyB_4HB_MCP"/>
</dbReference>
<evidence type="ECO:0000259" key="11">
    <source>
        <dbReference type="PROSITE" id="PS50112"/>
    </source>
</evidence>
<dbReference type="InterPro" id="IPR000014">
    <property type="entry name" value="PAS"/>
</dbReference>
<evidence type="ECO:0000256" key="7">
    <source>
        <dbReference type="PROSITE-ProRule" id="PRU00284"/>
    </source>
</evidence>
<comment type="similarity">
    <text evidence="6">Belongs to the methyl-accepting chemotaxis (MCP) protein family.</text>
</comment>
<feature type="coiled-coil region" evidence="8">
    <location>
        <begin position="800"/>
        <end position="827"/>
    </location>
</feature>
<evidence type="ECO:0000259" key="10">
    <source>
        <dbReference type="PROSITE" id="PS50111"/>
    </source>
</evidence>